<feature type="domain" description="Thiopeptide-type bacteriocin biosynthesis" evidence="2">
    <location>
        <begin position="742"/>
        <end position="992"/>
    </location>
</feature>
<dbReference type="EMBL" id="BMKK01000011">
    <property type="protein sequence ID" value="GGD74566.1"/>
    <property type="molecule type" value="Genomic_DNA"/>
</dbReference>
<evidence type="ECO:0000259" key="1">
    <source>
        <dbReference type="Pfam" id="PF04738"/>
    </source>
</evidence>
<dbReference type="Proteomes" id="UP000609064">
    <property type="component" value="Unassembled WGS sequence"/>
</dbReference>
<evidence type="ECO:0000259" key="2">
    <source>
        <dbReference type="Pfam" id="PF14028"/>
    </source>
</evidence>
<evidence type="ECO:0008006" key="5">
    <source>
        <dbReference type="Google" id="ProtNLM"/>
    </source>
</evidence>
<reference evidence="3" key="2">
    <citation type="submission" date="2020-09" db="EMBL/GenBank/DDBJ databases">
        <authorList>
            <person name="Sun Q."/>
            <person name="Zhou Y."/>
        </authorList>
    </citation>
    <scope>NUCLEOTIDE SEQUENCE</scope>
    <source>
        <strain evidence="3">CGMCC 1.15958</strain>
    </source>
</reference>
<dbReference type="Pfam" id="PF04738">
    <property type="entry name" value="Lant_dehydr_N"/>
    <property type="match status" value="1"/>
</dbReference>
<dbReference type="AlphaFoldDB" id="A0A917DW86"/>
<proteinExistence type="predicted"/>
<gene>
    <name evidence="3" type="ORF">GCM10011514_43260</name>
</gene>
<comment type="caution">
    <text evidence="3">The sequence shown here is derived from an EMBL/GenBank/DDBJ whole genome shotgun (WGS) entry which is preliminary data.</text>
</comment>
<accession>A0A917DW86</accession>
<dbReference type="InterPro" id="IPR023809">
    <property type="entry name" value="Thiopep_bacteriocin_synth_dom"/>
</dbReference>
<evidence type="ECO:0000313" key="4">
    <source>
        <dbReference type="Proteomes" id="UP000609064"/>
    </source>
</evidence>
<reference evidence="3" key="1">
    <citation type="journal article" date="2014" name="Int. J. Syst. Evol. Microbiol.">
        <title>Complete genome sequence of Corynebacterium casei LMG S-19264T (=DSM 44701T), isolated from a smear-ripened cheese.</title>
        <authorList>
            <consortium name="US DOE Joint Genome Institute (JGI-PGF)"/>
            <person name="Walter F."/>
            <person name="Albersmeier A."/>
            <person name="Kalinowski J."/>
            <person name="Ruckert C."/>
        </authorList>
    </citation>
    <scope>NUCLEOTIDE SEQUENCE</scope>
    <source>
        <strain evidence="3">CGMCC 1.15958</strain>
    </source>
</reference>
<protein>
    <recommendedName>
        <fullName evidence="5">Lantibiotic dehydratase</fullName>
    </recommendedName>
</protein>
<organism evidence="3 4">
    <name type="scientific">Emticicia aquatilis</name>
    <dbReference type="NCBI Taxonomy" id="1537369"/>
    <lineage>
        <taxon>Bacteria</taxon>
        <taxon>Pseudomonadati</taxon>
        <taxon>Bacteroidota</taxon>
        <taxon>Cytophagia</taxon>
        <taxon>Cytophagales</taxon>
        <taxon>Leadbetterellaceae</taxon>
        <taxon>Emticicia</taxon>
    </lineage>
</organism>
<name>A0A917DW86_9BACT</name>
<dbReference type="Pfam" id="PF14028">
    <property type="entry name" value="Lant_dehydr_C"/>
    <property type="match status" value="1"/>
</dbReference>
<keyword evidence="4" id="KW-1185">Reference proteome</keyword>
<sequence>MPVDGLFALNQTCQSAIQAEGFLKNLFSTSQMQQTLYVASPALFARFKCWIDGEEIAEKHKLIQTLFKYYLRICSRCTPYGMFAGCSTGFFDIQTQIEFETQNPFRIQSRIDTNYLVEIVNVLLTNESIRNQVRFYPNNTIYQIADKYHYLYYSIQENKRVHEICSIDFSEYVSQILSKAKDGCLIQDLVSVIVSEDISYEEAQTFILQLIEEQLLFSEIEPTITGEDFFKFLLKKISLLTIPEEISTTLHKINELLQIQKPQVTDFEQIRYLITTLTGTPHQDFIQTDLFFNATTNKVNKKIIDDLSRKVEKLMVMNQGNYSASLDNFRKQFYERYEEAEVPLSIALDNEVGIGYADFASNRGGIAVLVEDITPINQSIQEVLWIYWKKFTLKKYSEALQNQAYEVNITEKDLALLAEKNTEFITSPHPTFFVFGSLLADTNSNDNYAIHLKNMSGAAATTMLGRFGHGDSQLTDKLRECTNYEEDQSPDVIFAEIIHLPEARVGNIATRPMLRKFEIPYQTPARVLPENQILIEDLMVSVKRGKQIILRSKKHNKRVIPRLSSAHNYQNGLSIYRFLCDLQTADECINVNWHWNVLINQPFLPRVRYQNIILSVATWNINTEEEQSFSQKEVSLPKLKELQKKYKIPRYVMLSEADNELWIDFENEMCLQLLKDYYTKNTLVTLKEVLFSPENCFIKTYNGNYNNEIIIPFKVTDYKPQNIVLNRSHNDLQRSFSVGSEWFYVKIYCGEKTGEELLKTSIKQLVEELIEDEAITSFFFIRYQDPEPHLRLRFRGNPKDLFYAPIVARLSESLSIHQESGLVHKIMIDTYKREIERYGAETMVLSEEFFAIDSLSVLEFIAENPDDHQRLSFALRRINTYLKAFGFDIEAKKAFTEKMQKSFLEEFGDESNLRKKLNDKYRNLSKQIIETISTKDNFNIDQLVSQITELSADKNQLYSLLSSYIHMFINRLFISSNRTYELTLYHFLTKTYMTLSKFGLPLTK</sequence>
<evidence type="ECO:0000313" key="3">
    <source>
        <dbReference type="EMBL" id="GGD74566.1"/>
    </source>
</evidence>
<dbReference type="InterPro" id="IPR006827">
    <property type="entry name" value="Lant_deHydtase_N"/>
</dbReference>
<feature type="domain" description="Lantibiotic dehydratase N-terminal" evidence="1">
    <location>
        <begin position="30"/>
        <end position="674"/>
    </location>
</feature>
<dbReference type="NCBIfam" id="TIGR03891">
    <property type="entry name" value="thiopep_ocin"/>
    <property type="match status" value="1"/>
</dbReference>